<evidence type="ECO:0000313" key="2">
    <source>
        <dbReference type="Proteomes" id="UP000037035"/>
    </source>
</evidence>
<proteinExistence type="predicted"/>
<dbReference type="OrthoDB" id="2505915at2759"/>
<dbReference type="Proteomes" id="UP000037035">
    <property type="component" value="Unassembled WGS sequence"/>
</dbReference>
<keyword evidence="2" id="KW-1185">Reference proteome</keyword>
<evidence type="ECO:0000313" key="1">
    <source>
        <dbReference type="EMBL" id="KNZ56066.1"/>
    </source>
</evidence>
<dbReference type="AlphaFoldDB" id="A0A0L6V5J3"/>
<dbReference type="Gene3D" id="3.20.200.10">
    <property type="entry name" value="MHCK/EF2 kinase"/>
    <property type="match status" value="1"/>
</dbReference>
<protein>
    <submittedName>
        <fullName evidence="1">AlphaK A2</fullName>
    </submittedName>
</protein>
<sequence>MTFHRLQIMQPTLECTKLVHSSSMNSKTSFQQIQIPLIQSKIDILPQLVCHWRHQLTQQWADGNNAAPGIQLFLENQECNDVCRALNLGQVIDLQWQRPSESSEAQVPHSNISVSLAHLLIENEKLPEAQDLFIPSQVILPVPSSVANPGNNSD</sequence>
<comment type="caution">
    <text evidence="1">The sequence shown here is derived from an EMBL/GenBank/DDBJ whole genome shotgun (WGS) entry which is preliminary data.</text>
</comment>
<dbReference type="EMBL" id="LAVV01007394">
    <property type="protein sequence ID" value="KNZ56066.1"/>
    <property type="molecule type" value="Genomic_DNA"/>
</dbReference>
<accession>A0A0L6V5J3</accession>
<reference evidence="1 2" key="1">
    <citation type="submission" date="2015-08" db="EMBL/GenBank/DDBJ databases">
        <title>Next Generation Sequencing and Analysis of the Genome of Puccinia sorghi L Schw, the Causal Agent of Maize Common Rust.</title>
        <authorList>
            <person name="Rochi L."/>
            <person name="Burguener G."/>
            <person name="Darino M."/>
            <person name="Turjanski A."/>
            <person name="Kreff E."/>
            <person name="Dieguez M.J."/>
            <person name="Sacco F."/>
        </authorList>
    </citation>
    <scope>NUCLEOTIDE SEQUENCE [LARGE SCALE GENOMIC DNA]</scope>
    <source>
        <strain evidence="1 2">RO10H11247</strain>
    </source>
</reference>
<name>A0A0L6V5J3_9BASI</name>
<organism evidence="1 2">
    <name type="scientific">Puccinia sorghi</name>
    <dbReference type="NCBI Taxonomy" id="27349"/>
    <lineage>
        <taxon>Eukaryota</taxon>
        <taxon>Fungi</taxon>
        <taxon>Dikarya</taxon>
        <taxon>Basidiomycota</taxon>
        <taxon>Pucciniomycotina</taxon>
        <taxon>Pucciniomycetes</taxon>
        <taxon>Pucciniales</taxon>
        <taxon>Pucciniaceae</taxon>
        <taxon>Puccinia</taxon>
    </lineage>
</organism>
<gene>
    <name evidence="1" type="ORF">VP01_2501g1</name>
</gene>
<dbReference type="VEuPathDB" id="FungiDB:VP01_2501g1"/>